<dbReference type="Pfam" id="PF01878">
    <property type="entry name" value="EVE"/>
    <property type="match status" value="1"/>
</dbReference>
<protein>
    <submittedName>
        <fullName evidence="2">5-methylcytosine-specific restriction enzyme B</fullName>
        <ecNumber evidence="2">3.1.21.-</ecNumber>
    </submittedName>
</protein>
<accession>A0A173UIB0</accession>
<dbReference type="SUPFAM" id="SSF52540">
    <property type="entry name" value="P-loop containing nucleoside triphosphate hydrolases"/>
    <property type="match status" value="1"/>
</dbReference>
<dbReference type="PANTHER" id="PTHR37291">
    <property type="entry name" value="5-METHYLCYTOSINE-SPECIFIC RESTRICTION ENZYME B"/>
    <property type="match status" value="1"/>
</dbReference>
<dbReference type="InterPro" id="IPR015947">
    <property type="entry name" value="PUA-like_sf"/>
</dbReference>
<dbReference type="InterPro" id="IPR002740">
    <property type="entry name" value="EVE_domain"/>
</dbReference>
<name>A0A173UIB0_ANAHA</name>
<dbReference type="SMART" id="SM00382">
    <property type="entry name" value="AAA"/>
    <property type="match status" value="1"/>
</dbReference>
<evidence type="ECO:0000313" key="2">
    <source>
        <dbReference type="EMBL" id="CUN14554.1"/>
    </source>
</evidence>
<dbReference type="InterPro" id="IPR027417">
    <property type="entry name" value="P-loop_NTPase"/>
</dbReference>
<dbReference type="InterPro" id="IPR052934">
    <property type="entry name" value="Methyl-DNA_Rec/Restrict_Enz"/>
</dbReference>
<gene>
    <name evidence="2" type="primary">mcrB</name>
    <name evidence="2" type="ORF">ERS852425_02917</name>
</gene>
<dbReference type="GO" id="GO:0005524">
    <property type="term" value="F:ATP binding"/>
    <property type="evidence" value="ECO:0007669"/>
    <property type="project" value="InterPro"/>
</dbReference>
<dbReference type="Gene3D" id="3.10.590.10">
    <property type="entry name" value="ph1033 like domains"/>
    <property type="match status" value="1"/>
</dbReference>
<dbReference type="InterPro" id="IPR003593">
    <property type="entry name" value="AAA+_ATPase"/>
</dbReference>
<evidence type="ECO:0000259" key="1">
    <source>
        <dbReference type="SMART" id="SM00382"/>
    </source>
</evidence>
<dbReference type="InterPro" id="IPR011704">
    <property type="entry name" value="ATPase_dyneun-rel_AAA"/>
</dbReference>
<dbReference type="EMBL" id="CYXT01000028">
    <property type="protein sequence ID" value="CUN14554.1"/>
    <property type="molecule type" value="Genomic_DNA"/>
</dbReference>
<evidence type="ECO:0000313" key="3">
    <source>
        <dbReference type="Proteomes" id="UP000095598"/>
    </source>
</evidence>
<dbReference type="EC" id="3.1.21.-" evidence="2"/>
<dbReference type="Proteomes" id="UP000095598">
    <property type="component" value="Unassembled WGS sequence"/>
</dbReference>
<proteinExistence type="predicted"/>
<dbReference type="AlphaFoldDB" id="A0A173UIB0"/>
<dbReference type="GO" id="GO:0016887">
    <property type="term" value="F:ATP hydrolysis activity"/>
    <property type="evidence" value="ECO:0007669"/>
    <property type="project" value="InterPro"/>
</dbReference>
<dbReference type="Pfam" id="PF07728">
    <property type="entry name" value="AAA_5"/>
    <property type="match status" value="1"/>
</dbReference>
<sequence length="668" mass="78514">MFNKIRLKQILAEYKKVFVQQQWPNEKYKWEAIQCFQENWDINSPDFAQMLKKSLGQVGNLLASANNFPAKMIIGFAEAAPEEVRSMYMELYDESKDLCERIANFKNKSNTLLECHTNGAAQHYQYENAIMAYLWLRYPDKYYIYKFSEVKAVSSELESDYRFKKGAYVDNIRNFMALYDEICAELQQDDELRNLLNSQITSTCYADPELRTLTIDVGFFIFRYWNKEDSTNVPLYAQFQEDDGQQYWFLNANPKMWSMSSMPVGEVQNYTLFNDNGNKRRIFQNFLDAKAGDMVIGYESTPVKQIVAIFRVNAEQDGERIYFEKLEGLSSPIDFATLKACPELEKMEYFSIIQGSLFKLTKDEYEFIIDLIREENPVPTAEKNKDEYSKEKFLDQVYMTEAKYDRLVAVLTRKKNIILQGAPGVGKTYAAKRLAYSIMGEKDDDRIEFVQFHQNYSYEDFMMGYKPVEDGFELKYGIFYRFCQKAANHPDKDYFFIIDEINRGNMSKIFGELLMLIEADYRETKTTLAYNGLSFSVPKRLHIIGMMNTADRSLAMIDYALRRRFSFFDMEPGFDSEGFIKYQEAFTNDTFNTLIDRIKELNREIANDKSLGKGFCIGHSYFCNTKECTDEWMQDVVDFDILPMLAEYWFDDTDKLQRWENILHGVFQ</sequence>
<keyword evidence="2" id="KW-0378">Hydrolase</keyword>
<reference evidence="2 3" key="1">
    <citation type="submission" date="2015-09" db="EMBL/GenBank/DDBJ databases">
        <authorList>
            <consortium name="Pathogen Informatics"/>
        </authorList>
    </citation>
    <scope>NUCLEOTIDE SEQUENCE [LARGE SCALE GENOMIC DNA]</scope>
    <source>
        <strain evidence="2 3">2789STDY5608868</strain>
    </source>
</reference>
<feature type="domain" description="AAA+ ATPase" evidence="1">
    <location>
        <begin position="413"/>
        <end position="571"/>
    </location>
</feature>
<dbReference type="SUPFAM" id="SSF88697">
    <property type="entry name" value="PUA domain-like"/>
    <property type="match status" value="1"/>
</dbReference>
<dbReference type="Gene3D" id="3.40.50.300">
    <property type="entry name" value="P-loop containing nucleotide triphosphate hydrolases"/>
    <property type="match status" value="1"/>
</dbReference>
<dbReference type="CDD" id="cd00009">
    <property type="entry name" value="AAA"/>
    <property type="match status" value="1"/>
</dbReference>
<organism evidence="2 3">
    <name type="scientific">Anaerostipes hadrus</name>
    <dbReference type="NCBI Taxonomy" id="649756"/>
    <lineage>
        <taxon>Bacteria</taxon>
        <taxon>Bacillati</taxon>
        <taxon>Bacillota</taxon>
        <taxon>Clostridia</taxon>
        <taxon>Lachnospirales</taxon>
        <taxon>Lachnospiraceae</taxon>
        <taxon>Anaerostipes</taxon>
    </lineage>
</organism>
<dbReference type="PANTHER" id="PTHR37291:SF1">
    <property type="entry name" value="TYPE IV METHYL-DIRECTED RESTRICTION ENZYME ECOKMCRB SUBUNIT"/>
    <property type="match status" value="1"/>
</dbReference>
<dbReference type="RefSeq" id="WP_055259668.1">
    <property type="nucleotide sequence ID" value="NZ_CYXT01000028.1"/>
</dbReference>